<proteinExistence type="predicted"/>
<reference evidence="1" key="1">
    <citation type="journal article" date="2012" name="J. Biosci. Bioeng.">
        <title>Isolation of genes coding for chitin-degrading enzymes in the novel chitinolytic bacterium, Chitiniphilus shinanonensis, and characterization of a gene coding for a family 19 chitinase.</title>
        <authorList>
            <person name="Huang L."/>
            <person name="Garbulewska E."/>
            <person name="Sato K."/>
            <person name="Kato Y."/>
            <person name="Nogawa M."/>
            <person name="Taguchi G."/>
            <person name="Shimosaka M."/>
        </authorList>
    </citation>
    <scope>NUCLEOTIDE SEQUENCE</scope>
    <source>
        <strain evidence="1">SAY3</strain>
    </source>
</reference>
<accession>F8WST0</accession>
<sequence>MLSISSTLVRHATMPIIQCKFASGQRLPFLVTKARPALPLLIPLLYVQFKLRYQAYNTAARCLRSIEAFYDYASFRHVDVESDISAGRLENVLSLVSGFAAWLTTGRQATNVVAAVGIETALPMNSRTRDQHLLALKAYLSWCAARYIPRSRLGKSEPSGISAVFVDAVDSIDRRFGNHILNLKQSRAHERSLTEENIHLIRAHIVPGADINPFPERVQFHNARRMSAIDHRFGKSKK</sequence>
<name>F8WST0_9NEIS</name>
<protein>
    <submittedName>
        <fullName evidence="1">Uncharacterized protein</fullName>
    </submittedName>
</protein>
<evidence type="ECO:0000313" key="1">
    <source>
        <dbReference type="EMBL" id="BAK53917.1"/>
    </source>
</evidence>
<gene>
    <name evidence="1" type="primary">cscA</name>
</gene>
<organism evidence="1">
    <name type="scientific">Chitiniphilus shinanonensis</name>
    <dbReference type="NCBI Taxonomy" id="553088"/>
    <lineage>
        <taxon>Bacteria</taxon>
        <taxon>Pseudomonadati</taxon>
        <taxon>Pseudomonadota</taxon>
        <taxon>Betaproteobacteria</taxon>
        <taxon>Neisseriales</taxon>
        <taxon>Chitinibacteraceae</taxon>
        <taxon>Chitiniphilus</taxon>
    </lineage>
</organism>
<dbReference type="EMBL" id="AB649131">
    <property type="protein sequence ID" value="BAK53917.1"/>
    <property type="molecule type" value="Genomic_DNA"/>
</dbReference>
<dbReference type="AlphaFoldDB" id="F8WST0"/>